<gene>
    <name evidence="1" type="ORF">C8A01DRAFT_46472</name>
</gene>
<evidence type="ECO:0000313" key="1">
    <source>
        <dbReference type="EMBL" id="KAK4040154.1"/>
    </source>
</evidence>
<dbReference type="GO" id="GO:0042720">
    <property type="term" value="C:mitochondrial inner membrane peptidase complex"/>
    <property type="evidence" value="ECO:0007669"/>
    <property type="project" value="InterPro"/>
</dbReference>
<dbReference type="Proteomes" id="UP001303115">
    <property type="component" value="Unassembled WGS sequence"/>
</dbReference>
<accession>A0AAN6PJG9</accession>
<organism evidence="1 2">
    <name type="scientific">Parachaetomium inaequale</name>
    <dbReference type="NCBI Taxonomy" id="2588326"/>
    <lineage>
        <taxon>Eukaryota</taxon>
        <taxon>Fungi</taxon>
        <taxon>Dikarya</taxon>
        <taxon>Ascomycota</taxon>
        <taxon>Pezizomycotina</taxon>
        <taxon>Sordariomycetes</taxon>
        <taxon>Sordariomycetidae</taxon>
        <taxon>Sordariales</taxon>
        <taxon>Chaetomiaceae</taxon>
        <taxon>Parachaetomium</taxon>
    </lineage>
</organism>
<reference evidence="2" key="1">
    <citation type="journal article" date="2023" name="Mol. Phylogenet. Evol.">
        <title>Genome-scale phylogeny and comparative genomics of the fungal order Sordariales.</title>
        <authorList>
            <person name="Hensen N."/>
            <person name="Bonometti L."/>
            <person name="Westerberg I."/>
            <person name="Brannstrom I.O."/>
            <person name="Guillou S."/>
            <person name="Cros-Aarteil S."/>
            <person name="Calhoun S."/>
            <person name="Haridas S."/>
            <person name="Kuo A."/>
            <person name="Mondo S."/>
            <person name="Pangilinan J."/>
            <person name="Riley R."/>
            <person name="LaButti K."/>
            <person name="Andreopoulos B."/>
            <person name="Lipzen A."/>
            <person name="Chen C."/>
            <person name="Yan M."/>
            <person name="Daum C."/>
            <person name="Ng V."/>
            <person name="Clum A."/>
            <person name="Steindorff A."/>
            <person name="Ohm R.A."/>
            <person name="Martin F."/>
            <person name="Silar P."/>
            <person name="Natvig D.O."/>
            <person name="Lalanne C."/>
            <person name="Gautier V."/>
            <person name="Ament-Velasquez S.L."/>
            <person name="Kruys A."/>
            <person name="Hutchinson M.I."/>
            <person name="Powell A.J."/>
            <person name="Barry K."/>
            <person name="Miller A.N."/>
            <person name="Grigoriev I.V."/>
            <person name="Debuchy R."/>
            <person name="Gladieux P."/>
            <person name="Hiltunen Thoren M."/>
            <person name="Johannesson H."/>
        </authorList>
    </citation>
    <scope>NUCLEOTIDE SEQUENCE [LARGE SCALE GENOMIC DNA]</scope>
    <source>
        <strain evidence="2">CBS 284.82</strain>
    </source>
</reference>
<dbReference type="Pfam" id="PF11093">
    <property type="entry name" value="Mitochondr_Som1"/>
    <property type="match status" value="1"/>
</dbReference>
<protein>
    <submittedName>
        <fullName evidence="1">Uncharacterized protein</fullName>
    </submittedName>
</protein>
<dbReference type="EMBL" id="MU854383">
    <property type="protein sequence ID" value="KAK4040154.1"/>
    <property type="molecule type" value="Genomic_DNA"/>
</dbReference>
<dbReference type="AlphaFoldDB" id="A0AAN6PJG9"/>
<keyword evidence="2" id="KW-1185">Reference proteome</keyword>
<sequence length="127" mass="13637">MAPPCPNFPARHLSAAAQIGDDGKVRKTEDGRRIDLARDCELFGLVQYECIVRHPELADSPVQCWPVQRWFRRCQDKKGSFTAETTAWEGTASAATPAELGPSEGQSAHILAAASQAASAAKSNKSA</sequence>
<dbReference type="InterPro" id="IPR024645">
    <property type="entry name" value="Mitochondr_Som1"/>
</dbReference>
<proteinExistence type="predicted"/>
<evidence type="ECO:0000313" key="2">
    <source>
        <dbReference type="Proteomes" id="UP001303115"/>
    </source>
</evidence>
<name>A0AAN6PJG9_9PEZI</name>
<comment type="caution">
    <text evidence="1">The sequence shown here is derived from an EMBL/GenBank/DDBJ whole genome shotgun (WGS) entry which is preliminary data.</text>
</comment>